<evidence type="ECO:0000256" key="3">
    <source>
        <dbReference type="ARBA" id="ARBA00023163"/>
    </source>
</evidence>
<keyword evidence="2" id="KW-0805">Transcription regulation</keyword>
<dbReference type="InterPro" id="IPR001005">
    <property type="entry name" value="SANT/Myb"/>
</dbReference>
<feature type="compositionally biased region" description="Acidic residues" evidence="5">
    <location>
        <begin position="30"/>
        <end position="41"/>
    </location>
</feature>
<comment type="subcellular location">
    <subcellularLocation>
        <location evidence="1">Nucleus</location>
    </subcellularLocation>
</comment>
<evidence type="ECO:0000256" key="2">
    <source>
        <dbReference type="ARBA" id="ARBA00023015"/>
    </source>
</evidence>
<feature type="region of interest" description="Disordered" evidence="5">
    <location>
        <begin position="30"/>
        <end position="88"/>
    </location>
</feature>
<keyword evidence="4" id="KW-0539">Nucleus</keyword>
<dbReference type="FunFam" id="1.10.10.60:FF:000002">
    <property type="entry name" value="Myb family transcription factor"/>
    <property type="match status" value="1"/>
</dbReference>
<dbReference type="GO" id="GO:0003700">
    <property type="term" value="F:DNA-binding transcription factor activity"/>
    <property type="evidence" value="ECO:0007669"/>
    <property type="project" value="InterPro"/>
</dbReference>
<keyword evidence="3" id="KW-0804">Transcription</keyword>
<dbReference type="NCBIfam" id="TIGR01557">
    <property type="entry name" value="myb_SHAQKYF"/>
    <property type="match status" value="1"/>
</dbReference>
<proteinExistence type="predicted"/>
<sequence length="388" mass="44245">MTEDTKEMHEEEKRVYGDVCSQKWITFDLNEEAVSEEDDDENVGKESEVSVEEDDDENVGKESEVSVEEDEIEKRSDGSCSNNNGGINDRRRVRQYVRSKLPRLRWTPDLHLSFVHAVERLGGQDKATPKLVLQLMNVKGLSIAHVKSHLQMYRSKKLDETGQVLSKSNRSIKGREEFRSILLQQAAVVGSSLHQHFRMENGGIVLAAESLENNITPTPLYQRPLDFKPRTLIFSRHHLPINSLISKGGGEENGFPKPALSNEGLMRMGPMRPGRVLGEKRWHPFHMICNRLEINGNMSKDTYEGNLGDNNIVGQFLSNKLDFLSKVGGYKSKFDASLLMEMNQDKVMKDREWLPDLQLRLSQRIGINDEKKTHCKCMHEINTQLSLS</sequence>
<dbReference type="InterPro" id="IPR009057">
    <property type="entry name" value="Homeodomain-like_sf"/>
</dbReference>
<evidence type="ECO:0000313" key="7">
    <source>
        <dbReference type="EMBL" id="KAE8699367.1"/>
    </source>
</evidence>
<accession>A0A6A3A6K8</accession>
<evidence type="ECO:0000256" key="4">
    <source>
        <dbReference type="ARBA" id="ARBA00023242"/>
    </source>
</evidence>
<name>A0A6A3A6K8_HIBSY</name>
<gene>
    <name evidence="7" type="ORF">F3Y22_tig00110580pilonHSYRG00193</name>
</gene>
<evidence type="ECO:0000256" key="5">
    <source>
        <dbReference type="SAM" id="MobiDB-lite"/>
    </source>
</evidence>
<evidence type="ECO:0000259" key="6">
    <source>
        <dbReference type="PROSITE" id="PS51294"/>
    </source>
</evidence>
<dbReference type="PROSITE" id="PS51294">
    <property type="entry name" value="HTH_MYB"/>
    <property type="match status" value="1"/>
</dbReference>
<evidence type="ECO:0000313" key="8">
    <source>
        <dbReference type="Proteomes" id="UP000436088"/>
    </source>
</evidence>
<reference evidence="7" key="1">
    <citation type="submission" date="2019-09" db="EMBL/GenBank/DDBJ databases">
        <title>Draft genome information of white flower Hibiscus syriacus.</title>
        <authorList>
            <person name="Kim Y.-M."/>
        </authorList>
    </citation>
    <scope>NUCLEOTIDE SEQUENCE [LARGE SCALE GENOMIC DNA]</scope>
    <source>
        <strain evidence="7">YM2019G1</strain>
    </source>
</reference>
<dbReference type="InterPro" id="IPR006447">
    <property type="entry name" value="Myb_dom_plants"/>
</dbReference>
<feature type="domain" description="HTH myb-type" evidence="6">
    <location>
        <begin position="98"/>
        <end position="158"/>
    </location>
</feature>
<dbReference type="InterPro" id="IPR046955">
    <property type="entry name" value="PHR1-like"/>
</dbReference>
<dbReference type="Pfam" id="PF00249">
    <property type="entry name" value="Myb_DNA-binding"/>
    <property type="match status" value="1"/>
</dbReference>
<dbReference type="SUPFAM" id="SSF46689">
    <property type="entry name" value="Homeodomain-like"/>
    <property type="match status" value="1"/>
</dbReference>
<organism evidence="7 8">
    <name type="scientific">Hibiscus syriacus</name>
    <name type="common">Rose of Sharon</name>
    <dbReference type="NCBI Taxonomy" id="106335"/>
    <lineage>
        <taxon>Eukaryota</taxon>
        <taxon>Viridiplantae</taxon>
        <taxon>Streptophyta</taxon>
        <taxon>Embryophyta</taxon>
        <taxon>Tracheophyta</taxon>
        <taxon>Spermatophyta</taxon>
        <taxon>Magnoliopsida</taxon>
        <taxon>eudicotyledons</taxon>
        <taxon>Gunneridae</taxon>
        <taxon>Pentapetalae</taxon>
        <taxon>rosids</taxon>
        <taxon>malvids</taxon>
        <taxon>Malvales</taxon>
        <taxon>Malvaceae</taxon>
        <taxon>Malvoideae</taxon>
        <taxon>Hibiscus</taxon>
    </lineage>
</organism>
<protein>
    <submittedName>
        <fullName evidence="7">Myb family transcription factor</fullName>
    </submittedName>
</protein>
<dbReference type="AlphaFoldDB" id="A0A6A3A6K8"/>
<comment type="caution">
    <text evidence="7">The sequence shown here is derived from an EMBL/GenBank/DDBJ whole genome shotgun (WGS) entry which is preliminary data.</text>
</comment>
<dbReference type="PANTHER" id="PTHR31314:SF128">
    <property type="entry name" value="OS11G0106100 PROTEIN"/>
    <property type="match status" value="1"/>
</dbReference>
<keyword evidence="8" id="KW-1185">Reference proteome</keyword>
<dbReference type="Proteomes" id="UP000436088">
    <property type="component" value="Unassembled WGS sequence"/>
</dbReference>
<dbReference type="Gene3D" id="1.10.10.60">
    <property type="entry name" value="Homeodomain-like"/>
    <property type="match status" value="1"/>
</dbReference>
<dbReference type="EMBL" id="VEPZ02001040">
    <property type="protein sequence ID" value="KAE8699367.1"/>
    <property type="molecule type" value="Genomic_DNA"/>
</dbReference>
<dbReference type="InterPro" id="IPR017930">
    <property type="entry name" value="Myb_dom"/>
</dbReference>
<dbReference type="GO" id="GO:0005634">
    <property type="term" value="C:nucleus"/>
    <property type="evidence" value="ECO:0007669"/>
    <property type="project" value="UniProtKB-SubCell"/>
</dbReference>
<dbReference type="PANTHER" id="PTHR31314">
    <property type="entry name" value="MYB FAMILY TRANSCRIPTION FACTOR PHL7-LIKE"/>
    <property type="match status" value="1"/>
</dbReference>
<evidence type="ECO:0000256" key="1">
    <source>
        <dbReference type="ARBA" id="ARBA00004123"/>
    </source>
</evidence>
<dbReference type="GO" id="GO:0003677">
    <property type="term" value="F:DNA binding"/>
    <property type="evidence" value="ECO:0007669"/>
    <property type="project" value="InterPro"/>
</dbReference>